<proteinExistence type="predicted"/>
<dbReference type="Proteomes" id="UP000838821">
    <property type="component" value="Unassembled WGS sequence"/>
</dbReference>
<sequence>MGEYATSNSENLIYYTYSHNKNGASRINELRDKQSAAHKVLVIPDFDKNFISFP</sequence>
<name>A0ABM9CZ96_9BACL</name>
<gene>
    <name evidence="1" type="ORF">PAECIP111891_07038</name>
</gene>
<dbReference type="EMBL" id="CAKMMW010000052">
    <property type="protein sequence ID" value="CAH1232549.1"/>
    <property type="molecule type" value="Genomic_DNA"/>
</dbReference>
<accession>A0ABM9CZ96</accession>
<evidence type="ECO:0000313" key="2">
    <source>
        <dbReference type="Proteomes" id="UP000838821"/>
    </source>
</evidence>
<reference evidence="1" key="1">
    <citation type="submission" date="2022-01" db="EMBL/GenBank/DDBJ databases">
        <authorList>
            <person name="Criscuolo A."/>
        </authorList>
    </citation>
    <scope>NUCLEOTIDE SEQUENCE</scope>
    <source>
        <strain evidence="1">CIP111891</strain>
    </source>
</reference>
<keyword evidence="2" id="KW-1185">Reference proteome</keyword>
<evidence type="ECO:0000313" key="1">
    <source>
        <dbReference type="EMBL" id="CAH1232549.1"/>
    </source>
</evidence>
<protein>
    <submittedName>
        <fullName evidence="1">Uncharacterized protein</fullName>
    </submittedName>
</protein>
<organism evidence="1 2">
    <name type="scientific">Paenibacillus allorhizoplanae</name>
    <dbReference type="NCBI Taxonomy" id="2905648"/>
    <lineage>
        <taxon>Bacteria</taxon>
        <taxon>Bacillati</taxon>
        <taxon>Bacillota</taxon>
        <taxon>Bacilli</taxon>
        <taxon>Bacillales</taxon>
        <taxon>Paenibacillaceae</taxon>
        <taxon>Paenibacillus</taxon>
    </lineage>
</organism>
<comment type="caution">
    <text evidence="1">The sequence shown here is derived from an EMBL/GenBank/DDBJ whole genome shotgun (WGS) entry which is preliminary data.</text>
</comment>